<keyword evidence="3 7" id="KW-0548">Nucleotidyltransferase</keyword>
<dbReference type="PANTHER" id="PTHR19376:SF54">
    <property type="entry name" value="DNA-DIRECTED RNA POLYMERASE SUBUNIT BETA"/>
    <property type="match status" value="1"/>
</dbReference>
<name>A0A2H0NEJ0_9BACT</name>
<feature type="binding site" evidence="7">
    <location>
        <position position="875"/>
    </location>
    <ligand>
        <name>Zn(2+)</name>
        <dbReference type="ChEBI" id="CHEBI:29105"/>
        <label>2</label>
    </ligand>
</feature>
<dbReference type="GO" id="GO:0008270">
    <property type="term" value="F:zinc ion binding"/>
    <property type="evidence" value="ECO:0007669"/>
    <property type="project" value="UniProtKB-UniRule"/>
</dbReference>
<evidence type="ECO:0000259" key="10">
    <source>
        <dbReference type="SMART" id="SM00663"/>
    </source>
</evidence>
<dbReference type="NCBIfam" id="TIGR02386">
    <property type="entry name" value="rpoC_TIGR"/>
    <property type="match status" value="1"/>
</dbReference>
<feature type="binding site" evidence="7">
    <location>
        <position position="946"/>
    </location>
    <ligand>
        <name>Zn(2+)</name>
        <dbReference type="ChEBI" id="CHEBI:29105"/>
        <label>2</label>
    </ligand>
</feature>
<feature type="binding site" evidence="7">
    <location>
        <position position="77"/>
    </location>
    <ligand>
        <name>Zn(2+)</name>
        <dbReference type="ChEBI" id="CHEBI:29105"/>
        <label>1</label>
    </ligand>
</feature>
<dbReference type="GO" id="GO:0003677">
    <property type="term" value="F:DNA binding"/>
    <property type="evidence" value="ECO:0007669"/>
    <property type="project" value="UniProtKB-UniRule"/>
</dbReference>
<keyword evidence="9" id="KW-0175">Coiled coil</keyword>
<feature type="binding site" evidence="7">
    <location>
        <position position="549"/>
    </location>
    <ligand>
        <name>Mg(2+)</name>
        <dbReference type="ChEBI" id="CHEBI:18420"/>
    </ligand>
</feature>
<feature type="binding site" evidence="7">
    <location>
        <position position="956"/>
    </location>
    <ligand>
        <name>Zn(2+)</name>
        <dbReference type="ChEBI" id="CHEBI:29105"/>
        <label>2</label>
    </ligand>
</feature>
<dbReference type="GO" id="GO:0006351">
    <property type="term" value="P:DNA-templated transcription"/>
    <property type="evidence" value="ECO:0007669"/>
    <property type="project" value="UniProtKB-UniRule"/>
</dbReference>
<keyword evidence="7" id="KW-0862">Zinc</keyword>
<keyword evidence="5 7" id="KW-0804">Transcription</keyword>
<evidence type="ECO:0000256" key="1">
    <source>
        <dbReference type="ARBA" id="ARBA00022478"/>
    </source>
</evidence>
<feature type="binding site" evidence="7">
    <location>
        <position position="953"/>
    </location>
    <ligand>
        <name>Zn(2+)</name>
        <dbReference type="ChEBI" id="CHEBI:29105"/>
        <label>2</label>
    </ligand>
</feature>
<keyword evidence="2 7" id="KW-0808">Transferase</keyword>
<dbReference type="Gene3D" id="2.40.40.20">
    <property type="match status" value="1"/>
</dbReference>
<dbReference type="Pfam" id="PF04998">
    <property type="entry name" value="RNA_pol_Rpb1_5"/>
    <property type="match status" value="1"/>
</dbReference>
<comment type="cofactor">
    <cofactor evidence="7">
        <name>Mg(2+)</name>
        <dbReference type="ChEBI" id="CHEBI:18420"/>
    </cofactor>
    <text evidence="7">Binds 1 Mg(2+) ion per subunit.</text>
</comment>
<evidence type="ECO:0000256" key="4">
    <source>
        <dbReference type="ARBA" id="ARBA00022723"/>
    </source>
</evidence>
<dbReference type="InterPro" id="IPR042102">
    <property type="entry name" value="RNA_pol_Rpb1_3_sf"/>
</dbReference>
<proteinExistence type="inferred from homology"/>
<feature type="binding site" evidence="7">
    <location>
        <position position="93"/>
    </location>
    <ligand>
        <name>Zn(2+)</name>
        <dbReference type="ChEBI" id="CHEBI:29105"/>
        <label>1</label>
    </ligand>
</feature>
<dbReference type="GO" id="GO:0003899">
    <property type="term" value="F:DNA-directed RNA polymerase activity"/>
    <property type="evidence" value="ECO:0007669"/>
    <property type="project" value="UniProtKB-UniRule"/>
</dbReference>
<dbReference type="Gene3D" id="2.40.50.100">
    <property type="match status" value="2"/>
</dbReference>
<dbReference type="PANTHER" id="PTHR19376">
    <property type="entry name" value="DNA-DIRECTED RNA POLYMERASE"/>
    <property type="match status" value="1"/>
</dbReference>
<evidence type="ECO:0000256" key="3">
    <source>
        <dbReference type="ARBA" id="ARBA00022695"/>
    </source>
</evidence>
<dbReference type="Gene3D" id="1.10.274.100">
    <property type="entry name" value="RNA polymerase Rpb1, domain 3"/>
    <property type="match status" value="2"/>
</dbReference>
<dbReference type="EC" id="2.7.7.6" evidence="7"/>
<keyword evidence="1 7" id="KW-0240">DNA-directed RNA polymerase</keyword>
<dbReference type="InterPro" id="IPR038120">
    <property type="entry name" value="Rpb1_funnel_sf"/>
</dbReference>
<feature type="coiled-coil region" evidence="9">
    <location>
        <begin position="160"/>
        <end position="187"/>
    </location>
</feature>
<feature type="domain" description="RNA polymerase N-terminal" evidence="10">
    <location>
        <begin position="321"/>
        <end position="603"/>
    </location>
</feature>
<comment type="cofactor">
    <cofactor evidence="7">
        <name>Zn(2+)</name>
        <dbReference type="ChEBI" id="CHEBI:29105"/>
    </cofactor>
    <text evidence="7">Binds 2 Zn(2+) ions per subunit.</text>
</comment>
<dbReference type="Gene3D" id="1.10.132.30">
    <property type="match status" value="1"/>
</dbReference>
<dbReference type="GO" id="GO:0000428">
    <property type="term" value="C:DNA-directed RNA polymerase complex"/>
    <property type="evidence" value="ECO:0007669"/>
    <property type="project" value="UniProtKB-KW"/>
</dbReference>
<feature type="binding site" evidence="7">
    <location>
        <position position="551"/>
    </location>
    <ligand>
        <name>Mg(2+)</name>
        <dbReference type="ChEBI" id="CHEBI:18420"/>
    </ligand>
</feature>
<evidence type="ECO:0000256" key="8">
    <source>
        <dbReference type="RuleBase" id="RU004279"/>
    </source>
</evidence>
<dbReference type="InterPro" id="IPR006592">
    <property type="entry name" value="RNA_pol_N"/>
</dbReference>
<keyword evidence="7" id="KW-0460">Magnesium</keyword>
<dbReference type="CDD" id="cd02655">
    <property type="entry name" value="RNAP_beta'_C"/>
    <property type="match status" value="1"/>
</dbReference>
<dbReference type="InterPro" id="IPR000722">
    <property type="entry name" value="RNA_pol_asu"/>
</dbReference>
<evidence type="ECO:0000313" key="11">
    <source>
        <dbReference type="EMBL" id="PIR06595.1"/>
    </source>
</evidence>
<dbReference type="InterPro" id="IPR044893">
    <property type="entry name" value="RNA_pol_Rpb1_clamp_domain"/>
</dbReference>
<comment type="caution">
    <text evidence="11">The sequence shown here is derived from an EMBL/GenBank/DDBJ whole genome shotgun (WGS) entry which is preliminary data.</text>
</comment>
<dbReference type="Proteomes" id="UP000230564">
    <property type="component" value="Unassembled WGS sequence"/>
</dbReference>
<evidence type="ECO:0000256" key="5">
    <source>
        <dbReference type="ARBA" id="ARBA00023163"/>
    </source>
</evidence>
<dbReference type="InterPro" id="IPR007066">
    <property type="entry name" value="RNA_pol_Rpb1_3"/>
</dbReference>
<feature type="binding site" evidence="7">
    <location>
        <position position="90"/>
    </location>
    <ligand>
        <name>Zn(2+)</name>
        <dbReference type="ChEBI" id="CHEBI:29105"/>
        <label>1</label>
    </ligand>
</feature>
<evidence type="ECO:0000256" key="6">
    <source>
        <dbReference type="ARBA" id="ARBA00048552"/>
    </source>
</evidence>
<protein>
    <recommendedName>
        <fullName evidence="7">DNA-directed RNA polymerase subunit beta'</fullName>
        <shortName evidence="7">RNAP subunit beta'</shortName>
        <ecNumber evidence="7">2.7.7.6</ecNumber>
    </recommendedName>
    <alternativeName>
        <fullName evidence="7">RNA polymerase subunit beta'</fullName>
    </alternativeName>
    <alternativeName>
        <fullName evidence="7">Transcriptase subunit beta'</fullName>
    </alternativeName>
</protein>
<keyword evidence="4 7" id="KW-0479">Metal-binding</keyword>
<reference evidence="11 12" key="1">
    <citation type="submission" date="2017-09" db="EMBL/GenBank/DDBJ databases">
        <title>Depth-based differentiation of microbial function through sediment-hosted aquifers and enrichment of novel symbionts in the deep terrestrial subsurface.</title>
        <authorList>
            <person name="Probst A.J."/>
            <person name="Ladd B."/>
            <person name="Jarett J.K."/>
            <person name="Geller-Mcgrath D.E."/>
            <person name="Sieber C.M."/>
            <person name="Emerson J.B."/>
            <person name="Anantharaman K."/>
            <person name="Thomas B.C."/>
            <person name="Malmstrom R."/>
            <person name="Stieglmeier M."/>
            <person name="Klingl A."/>
            <person name="Woyke T."/>
            <person name="Ryan C.M."/>
            <person name="Banfield J.F."/>
        </authorList>
    </citation>
    <scope>NUCLEOTIDE SEQUENCE [LARGE SCALE GENOMIC DNA]</scope>
    <source>
        <strain evidence="11">CG11_big_fil_rev_8_21_14_0_20_36_20</strain>
    </source>
</reference>
<comment type="function">
    <text evidence="7 8">DNA-dependent RNA polymerase catalyzes the transcription of DNA into RNA using the four ribonucleoside triphosphates as substrates.</text>
</comment>
<comment type="similarity">
    <text evidence="7 8">Belongs to the RNA polymerase beta' chain family.</text>
</comment>
<dbReference type="InterPro" id="IPR012754">
    <property type="entry name" value="DNA-dir_RpoC_beta_prime_bact"/>
</dbReference>
<dbReference type="Pfam" id="PF00623">
    <property type="entry name" value="RNA_pol_Rpb1_2"/>
    <property type="match status" value="2"/>
</dbReference>
<evidence type="ECO:0000256" key="7">
    <source>
        <dbReference type="HAMAP-Rule" id="MF_01322"/>
    </source>
</evidence>
<accession>A0A2H0NEJ0</accession>
<evidence type="ECO:0000256" key="9">
    <source>
        <dbReference type="SAM" id="Coils"/>
    </source>
</evidence>
<dbReference type="SUPFAM" id="SSF64484">
    <property type="entry name" value="beta and beta-prime subunits of DNA dependent RNA-polymerase"/>
    <property type="match status" value="1"/>
</dbReference>
<dbReference type="Gene3D" id="1.10.150.390">
    <property type="match status" value="1"/>
</dbReference>
<feature type="binding site" evidence="7">
    <location>
        <position position="75"/>
    </location>
    <ligand>
        <name>Zn(2+)</name>
        <dbReference type="ChEBI" id="CHEBI:29105"/>
        <label>1</label>
    </ligand>
</feature>
<feature type="binding site" evidence="7">
    <location>
        <position position="553"/>
    </location>
    <ligand>
        <name>Mg(2+)</name>
        <dbReference type="ChEBI" id="CHEBI:18420"/>
    </ligand>
</feature>
<dbReference type="InterPro" id="IPR045867">
    <property type="entry name" value="DNA-dir_RpoC_beta_prime"/>
</dbReference>
<sequence>MPTPSSTKTTFMSNDKNMVLEFDAIKLKLASPETIKEWSKGEVLKPETINYRTQKPEKDGLFCEKIFGPTKDWECYCGKYKRIRYKGIVCDKCGVEVTRSVVRRERMGHIELATPVSHIWFLRGIPSKIGLILDLSVQSLERVIYFASFIIINVDDEGRKATIEQIKKELKSKRKQIDNEFNQRSEEINNRKNKLLADGQAKKKVDEQIEKELINLNVAKIDKIKSLEEAADTALKELKELKEMQIISETKYQELSLRYGHVFEAGIGAEAVRNLLKRINLKELSGHLEKEIESAIPSKRNKLIRRSRLIKSLLKNKINPEWMIFTTIPVIPPDLRPMVQLDGGRFASSDLNDLYRRVINRNNRLKRLKELNAPEVIQRNEKRMLQEAVDALIDNNARHGKTITASTGQKRALKSIAGMLKGKQGRFRQNLLGKRVDYSGRSVIVIGPHLRLYQCGLPKTMALELFRPFVISQLIKAEIVHNVRSANRYIEAGQPEVWAILEDIIKDAHVMLNRAPTLHRLGIQGFQPVLIEGKAIQLHPLVCSAFNADFDGDQMAVHVPLTEAAKKEVAGIMLASNNLLKPATGDPVVVPNQDIVWGSYYLTYINPKAEMKKIFSDEAEAERAFILGNITLQDLVKVRIARNKDQLLDTSIGRILFNKILPEKMGYINKTLDKKSLKNIVAEAFRCFSHNETIDLLDNIKNTAFKYITSSGLSWGMDDIPKLHSKKDLIKEGETKIEEIKEQYNNGLLTNKERYVKVIEVWANIKNRISDQSKNLFDPNNSVASIIESGARGSWSQMIQIMGMKGLVINPAGDIIELPVKANFQEGLDVLEYFISTHGTRKGLSDTALRTANAGYLTRRLVDVSQDVVVLEGDCKDKEGLIIDKNDSKYESLAERAVGRVLLETIKDPSGKEVIAQRGTLITKEVSEKIATVNPETIKIRSVLSCKCIRGVCQKCYGYDLGHNNLVELGAAVGIVAAQSIGEPGTQLTMRTFHTGGVAEGDITQGLPRVEELFEARIPKKKAMLAPVAGIVSIKEDNKLISKDQRIIKIQPQGTRIAKYVLDHEDKIKVEDGQEVSKNQALLAKDQEEIKSSLSGIVKLTDKELQIISYKNEPQEVIIPSGYNLWIKNKDIVEEGQQLTEGSMDLHELYDLKGQLAVQKYIIREIKHIYSSQGQNLNDKHVELIVRQMFSRIMVREVGDTELLQGEPVTLTQFKESNEKSKGKEAEGDILLLGITKAALMSDSFLSASSFQETSRVLIDAAITGRVDHLRGLKENVIIGRKIPAGTGFKKK</sequence>
<organism evidence="11 12">
    <name type="scientific">Candidatus Komeilibacteria bacterium CG11_big_fil_rev_8_21_14_0_20_36_20</name>
    <dbReference type="NCBI Taxonomy" id="1974477"/>
    <lineage>
        <taxon>Bacteria</taxon>
        <taxon>Candidatus Komeiliibacteriota</taxon>
    </lineage>
</organism>
<dbReference type="Pfam" id="PF04983">
    <property type="entry name" value="RNA_pol_Rpb1_3"/>
    <property type="match status" value="1"/>
</dbReference>
<dbReference type="SMART" id="SM00663">
    <property type="entry name" value="RPOLA_N"/>
    <property type="match status" value="1"/>
</dbReference>
<dbReference type="Gene3D" id="1.10.1790.20">
    <property type="match status" value="2"/>
</dbReference>
<dbReference type="Pfam" id="PF04997">
    <property type="entry name" value="RNA_pol_Rpb1_1"/>
    <property type="match status" value="1"/>
</dbReference>
<evidence type="ECO:0000256" key="2">
    <source>
        <dbReference type="ARBA" id="ARBA00022679"/>
    </source>
</evidence>
<comment type="subunit">
    <text evidence="7">The RNAP catalytic core consists of 2 alpha, 1 beta, 1 beta' and 1 omega subunit. When a sigma factor is associated with the core the holoenzyme is formed, which can initiate transcription.</text>
</comment>
<gene>
    <name evidence="7 11" type="primary">rpoC</name>
    <name evidence="11" type="ORF">COV55_03670</name>
</gene>
<evidence type="ECO:0000313" key="12">
    <source>
        <dbReference type="Proteomes" id="UP000230564"/>
    </source>
</evidence>
<dbReference type="GO" id="GO:0000287">
    <property type="term" value="F:magnesium ion binding"/>
    <property type="evidence" value="ECO:0007669"/>
    <property type="project" value="UniProtKB-UniRule"/>
</dbReference>
<dbReference type="CDD" id="cd01609">
    <property type="entry name" value="RNAP_beta'_N"/>
    <property type="match status" value="1"/>
</dbReference>
<dbReference type="InterPro" id="IPR007080">
    <property type="entry name" value="RNA_pol_Rpb1_1"/>
</dbReference>
<dbReference type="EMBL" id="PCWQ01000012">
    <property type="protein sequence ID" value="PIR06595.1"/>
    <property type="molecule type" value="Genomic_DNA"/>
</dbReference>
<comment type="catalytic activity">
    <reaction evidence="6 7 8">
        <text>RNA(n) + a ribonucleoside 5'-triphosphate = RNA(n+1) + diphosphate</text>
        <dbReference type="Rhea" id="RHEA:21248"/>
        <dbReference type="Rhea" id="RHEA-COMP:14527"/>
        <dbReference type="Rhea" id="RHEA-COMP:17342"/>
        <dbReference type="ChEBI" id="CHEBI:33019"/>
        <dbReference type="ChEBI" id="CHEBI:61557"/>
        <dbReference type="ChEBI" id="CHEBI:140395"/>
        <dbReference type="EC" id="2.7.7.6"/>
    </reaction>
</comment>
<dbReference type="HAMAP" id="MF_01322">
    <property type="entry name" value="RNApol_bact_RpoC"/>
    <property type="match status" value="1"/>
</dbReference>
<dbReference type="InterPro" id="IPR007081">
    <property type="entry name" value="RNA_pol_Rpb1_5"/>
</dbReference>
<dbReference type="Pfam" id="PF05000">
    <property type="entry name" value="RNA_pol_Rpb1_4"/>
    <property type="match status" value="1"/>
</dbReference>
<dbReference type="Gene3D" id="1.10.40.90">
    <property type="match status" value="1"/>
</dbReference>
<dbReference type="Gene3D" id="4.10.860.120">
    <property type="entry name" value="RNA polymerase II, clamp domain"/>
    <property type="match status" value="1"/>
</dbReference>
<dbReference type="InterPro" id="IPR007083">
    <property type="entry name" value="RNA_pol_Rpb1_4"/>
</dbReference>